<evidence type="ECO:0000313" key="1">
    <source>
        <dbReference type="EMBL" id="CAH6718908.1"/>
    </source>
</evidence>
<reference evidence="1" key="1">
    <citation type="submission" date="2022-06" db="EMBL/GenBank/DDBJ databases">
        <authorList>
            <person name="Legras J.-L."/>
            <person name="Devillers H."/>
            <person name="Grondin C."/>
        </authorList>
    </citation>
    <scope>NUCLEOTIDE SEQUENCE</scope>
    <source>
        <strain evidence="1">CLIB 1444</strain>
    </source>
</reference>
<comment type="caution">
    <text evidence="1">The sequence shown here is derived from an EMBL/GenBank/DDBJ whole genome shotgun (WGS) entry which is preliminary data.</text>
</comment>
<accession>A0ACA9Y1S5</accession>
<dbReference type="Proteomes" id="UP001152531">
    <property type="component" value="Unassembled WGS sequence"/>
</dbReference>
<organism evidence="1 2">
    <name type="scientific">[Candida] jaroonii</name>
    <dbReference type="NCBI Taxonomy" id="467808"/>
    <lineage>
        <taxon>Eukaryota</taxon>
        <taxon>Fungi</taxon>
        <taxon>Dikarya</taxon>
        <taxon>Ascomycota</taxon>
        <taxon>Saccharomycotina</taxon>
        <taxon>Pichiomycetes</taxon>
        <taxon>Debaryomycetaceae</taxon>
        <taxon>Yamadazyma</taxon>
    </lineage>
</organism>
<sequence>MLTSETVTVSEESIINCETIDQLNSFKTQLSNLQYEGTTNYDRQRFLNKIETLNKLIESKKSSLSETKFQFQGQPQKLETYVNTNFNEFKIAPYKEGIEDETLLIDHTSHLVIKDFRNCLIKDDFKSSSVNLIDGEDSKIKIFINGTIYLNNLHNCILHLQFHQLRIHNCSHLSIKVNSAQTLKDSIIIENCKELLFNKGVKVHDFDSALVVSNNYQLVDLDNMDPIE</sequence>
<dbReference type="EMBL" id="CALSDN010000001">
    <property type="protein sequence ID" value="CAH6718908.1"/>
    <property type="molecule type" value="Genomic_DNA"/>
</dbReference>
<proteinExistence type="predicted"/>
<evidence type="ECO:0000313" key="2">
    <source>
        <dbReference type="Proteomes" id="UP001152531"/>
    </source>
</evidence>
<gene>
    <name evidence="1" type="ORF">CLIB1444_01S17172</name>
</gene>
<name>A0ACA9Y1S5_9ASCO</name>
<keyword evidence="2" id="KW-1185">Reference proteome</keyword>
<protein>
    <submittedName>
        <fullName evidence="1">Uncharacterized protein</fullName>
    </submittedName>
</protein>